<reference evidence="3 4" key="1">
    <citation type="submission" date="2015-07" db="EMBL/GenBank/DDBJ databases">
        <title>The draft genome sequence of Leadbetterella sp. JN14-9.</title>
        <authorList>
            <person name="Liu Y."/>
            <person name="Du J."/>
            <person name="Shao Z."/>
        </authorList>
    </citation>
    <scope>NUCLEOTIDE SEQUENCE [LARGE SCALE GENOMIC DNA]</scope>
    <source>
        <strain evidence="3 4">JN14-9</strain>
    </source>
</reference>
<dbReference type="PANTHER" id="PTHR33269:SF17">
    <property type="entry name" value="NADH-UBIQUINONE OXIDOREDUCTASE CHAIN 6"/>
    <property type="match status" value="1"/>
</dbReference>
<dbReference type="GO" id="GO:0048038">
    <property type="term" value="F:quinone binding"/>
    <property type="evidence" value="ECO:0007669"/>
    <property type="project" value="UniProtKB-UniRule"/>
</dbReference>
<dbReference type="EMBL" id="LGTQ01000010">
    <property type="protein sequence ID" value="KPM47716.1"/>
    <property type="molecule type" value="Genomic_DNA"/>
</dbReference>
<keyword evidence="4" id="KW-1185">Reference proteome</keyword>
<dbReference type="Gene3D" id="1.20.120.1200">
    <property type="entry name" value="NADH-ubiquinone/plastoquinone oxidoreductase chain 6, subunit NuoJ"/>
    <property type="match status" value="1"/>
</dbReference>
<proteinExistence type="inferred from homology"/>
<dbReference type="Proteomes" id="UP000050454">
    <property type="component" value="Unassembled WGS sequence"/>
</dbReference>
<comment type="similarity">
    <text evidence="1 2">Belongs to the complex I subunit 6 family.</text>
</comment>
<evidence type="ECO:0000256" key="2">
    <source>
        <dbReference type="RuleBase" id="RU004429"/>
    </source>
</evidence>
<keyword evidence="2" id="KW-0812">Transmembrane</keyword>
<dbReference type="InterPro" id="IPR001457">
    <property type="entry name" value="NADH_UbQ/plastoQ_OxRdtase_su6"/>
</dbReference>
<keyword evidence="2" id="KW-1133">Transmembrane helix</keyword>
<accession>A0A0N8H9L6</accession>
<gene>
    <name evidence="3" type="ORF">AFM12_14225</name>
</gene>
<dbReference type="PANTHER" id="PTHR33269">
    <property type="entry name" value="NADH-UBIQUINONE OXIDOREDUCTASE CHAIN 6"/>
    <property type="match status" value="1"/>
</dbReference>
<dbReference type="STRING" id="1605367.AFM12_14225"/>
<feature type="transmembrane region" description="Helical" evidence="2">
    <location>
        <begin position="21"/>
        <end position="40"/>
    </location>
</feature>
<sequence>MGIFGFGAVGGALYLFFTKNILYGAYGLLTSLISVGGLFLMNGAEFLAVSQIMVYVGGILILIMFGIMLSAKGEKKEDALKVVNVNSLVSLLFAAVMAGGLIFYSVKMGGSRSLAEPSAEQVQDLGMSLMTTQVLVLELVGVLLLIVLIGASYIAKK</sequence>
<dbReference type="AlphaFoldDB" id="A0A0N8H9L6"/>
<comment type="caution">
    <text evidence="2">Lacks conserved residue(s) required for the propagation of feature annotation.</text>
</comment>
<keyword evidence="2" id="KW-0472">Membrane</keyword>
<dbReference type="InterPro" id="IPR042106">
    <property type="entry name" value="Nuo/plastoQ_OxRdtase_6_NuoJ"/>
</dbReference>
<feature type="transmembrane region" description="Helical" evidence="2">
    <location>
        <begin position="134"/>
        <end position="155"/>
    </location>
</feature>
<evidence type="ECO:0000256" key="1">
    <source>
        <dbReference type="ARBA" id="ARBA00005698"/>
    </source>
</evidence>
<comment type="catalytic activity">
    <reaction evidence="2">
        <text>a quinone + NADH + 5 H(+)(in) = a quinol + NAD(+) + 4 H(+)(out)</text>
        <dbReference type="Rhea" id="RHEA:57888"/>
        <dbReference type="ChEBI" id="CHEBI:15378"/>
        <dbReference type="ChEBI" id="CHEBI:24646"/>
        <dbReference type="ChEBI" id="CHEBI:57540"/>
        <dbReference type="ChEBI" id="CHEBI:57945"/>
        <dbReference type="ChEBI" id="CHEBI:132124"/>
    </reaction>
</comment>
<feature type="transmembrane region" description="Helical" evidence="2">
    <location>
        <begin position="52"/>
        <end position="71"/>
    </location>
</feature>
<dbReference type="GO" id="GO:0005886">
    <property type="term" value="C:plasma membrane"/>
    <property type="evidence" value="ECO:0007669"/>
    <property type="project" value="UniProtKB-SubCell"/>
</dbReference>
<keyword evidence="2" id="KW-1003">Cell membrane</keyword>
<dbReference type="EC" id="7.1.1.-" evidence="2"/>
<protein>
    <recommendedName>
        <fullName evidence="2">NADH-quinone oxidoreductase subunit J</fullName>
        <ecNumber evidence="2">7.1.1.-</ecNumber>
    </recommendedName>
</protein>
<comment type="caution">
    <text evidence="3">The sequence shown here is derived from an EMBL/GenBank/DDBJ whole genome shotgun (WGS) entry which is preliminary data.</text>
</comment>
<dbReference type="GO" id="GO:0008137">
    <property type="term" value="F:NADH dehydrogenase (ubiquinone) activity"/>
    <property type="evidence" value="ECO:0007669"/>
    <property type="project" value="UniProtKB-UniRule"/>
</dbReference>
<feature type="transmembrane region" description="Helical" evidence="2">
    <location>
        <begin position="83"/>
        <end position="104"/>
    </location>
</feature>
<comment type="function">
    <text evidence="2">NDH-1 shuttles electrons from NADH, via FMN and iron-sulfur (Fe-S) centers, to quinones in the respiratory chain. Couples the redox reaction to proton translocation (for every two electrons transferred, four hydrogen ions are translocated across the cytoplasmic membrane), and thus conserves the redox energy in a proton gradient.</text>
</comment>
<keyword evidence="2" id="KW-0520">NAD</keyword>
<evidence type="ECO:0000313" key="4">
    <source>
        <dbReference type="Proteomes" id="UP000050454"/>
    </source>
</evidence>
<evidence type="ECO:0000313" key="3">
    <source>
        <dbReference type="EMBL" id="KPM47716.1"/>
    </source>
</evidence>
<name>A0A0N8H9L6_9BACT</name>
<comment type="subcellular location">
    <subcellularLocation>
        <location evidence="2">Cell membrane</location>
        <topology evidence="2">Multi-pass membrane protein</topology>
    </subcellularLocation>
</comment>
<dbReference type="Pfam" id="PF00499">
    <property type="entry name" value="Oxidored_q3"/>
    <property type="match status" value="1"/>
</dbReference>
<organism evidence="3 4">
    <name type="scientific">Jiulongibacter sediminis</name>
    <dbReference type="NCBI Taxonomy" id="1605367"/>
    <lineage>
        <taxon>Bacteria</taxon>
        <taxon>Pseudomonadati</taxon>
        <taxon>Bacteroidota</taxon>
        <taxon>Cytophagia</taxon>
        <taxon>Cytophagales</taxon>
        <taxon>Leadbetterellaceae</taxon>
        <taxon>Jiulongibacter</taxon>
    </lineage>
</organism>
<keyword evidence="2" id="KW-0874">Quinone</keyword>